<evidence type="ECO:0000259" key="16">
    <source>
        <dbReference type="Pfam" id="PF22461"/>
    </source>
</evidence>
<dbReference type="NCBIfam" id="TIGR03027">
    <property type="entry name" value="pepcterm_export"/>
    <property type="match status" value="1"/>
</dbReference>
<keyword evidence="12" id="KW-0564">Palmitate</keyword>
<evidence type="ECO:0000256" key="12">
    <source>
        <dbReference type="ARBA" id="ARBA00023139"/>
    </source>
</evidence>
<keyword evidence="11" id="KW-0472">Membrane</keyword>
<keyword evidence="18" id="KW-1185">Reference proteome</keyword>
<dbReference type="PANTHER" id="PTHR33619:SF3">
    <property type="entry name" value="POLYSACCHARIDE EXPORT PROTEIN GFCE-RELATED"/>
    <property type="match status" value="1"/>
</dbReference>
<feature type="domain" description="SLBB" evidence="16">
    <location>
        <begin position="135"/>
        <end position="213"/>
    </location>
</feature>
<comment type="caution">
    <text evidence="17">The sequence shown here is derived from an EMBL/GenBank/DDBJ whole genome shotgun (WGS) entry which is preliminary data.</text>
</comment>
<dbReference type="InterPro" id="IPR017477">
    <property type="entry name" value="PEP-CTERM_polysacc_export"/>
</dbReference>
<keyword evidence="8" id="KW-0625">Polysaccharide transport</keyword>
<dbReference type="AlphaFoldDB" id="A0A5C8NY08"/>
<organism evidence="17 18">
    <name type="scientific">Zeimonas arvi</name>
    <dbReference type="NCBI Taxonomy" id="2498847"/>
    <lineage>
        <taxon>Bacteria</taxon>
        <taxon>Pseudomonadati</taxon>
        <taxon>Pseudomonadota</taxon>
        <taxon>Betaproteobacteria</taxon>
        <taxon>Burkholderiales</taxon>
        <taxon>Burkholderiaceae</taxon>
        <taxon>Zeimonas</taxon>
    </lineage>
</organism>
<evidence type="ECO:0000256" key="13">
    <source>
        <dbReference type="ARBA" id="ARBA00023237"/>
    </source>
</evidence>
<evidence type="ECO:0000259" key="15">
    <source>
        <dbReference type="Pfam" id="PF02563"/>
    </source>
</evidence>
<dbReference type="EMBL" id="VDUY01000003">
    <property type="protein sequence ID" value="TXL65942.1"/>
    <property type="molecule type" value="Genomic_DNA"/>
</dbReference>
<dbReference type="Gene3D" id="3.30.1950.10">
    <property type="entry name" value="wza like domain"/>
    <property type="match status" value="1"/>
</dbReference>
<dbReference type="Gene3D" id="3.10.560.10">
    <property type="entry name" value="Outer membrane lipoprotein wza domain like"/>
    <property type="match status" value="1"/>
</dbReference>
<keyword evidence="7" id="KW-0732">Signal</keyword>
<proteinExistence type="inferred from homology"/>
<evidence type="ECO:0000256" key="2">
    <source>
        <dbReference type="ARBA" id="ARBA00009450"/>
    </source>
</evidence>
<dbReference type="PANTHER" id="PTHR33619">
    <property type="entry name" value="POLYSACCHARIDE EXPORT PROTEIN GFCE-RELATED"/>
    <property type="match status" value="1"/>
</dbReference>
<protein>
    <submittedName>
        <fullName evidence="17">Sugar ABC transporter substrate-binding protein</fullName>
    </submittedName>
</protein>
<dbReference type="InterPro" id="IPR003715">
    <property type="entry name" value="Poly_export_N"/>
</dbReference>
<dbReference type="Pfam" id="PF02563">
    <property type="entry name" value="Poly_export"/>
    <property type="match status" value="1"/>
</dbReference>
<evidence type="ECO:0000313" key="18">
    <source>
        <dbReference type="Proteomes" id="UP000321548"/>
    </source>
</evidence>
<dbReference type="GO" id="GO:0006811">
    <property type="term" value="P:monoatomic ion transport"/>
    <property type="evidence" value="ECO:0007669"/>
    <property type="project" value="UniProtKB-KW"/>
</dbReference>
<dbReference type="InterPro" id="IPR054765">
    <property type="entry name" value="SLBB_dom"/>
</dbReference>
<sequence>MTRLFSANRLVSGLSSRLFRAAGLALVAIGVSGCASFGNSLPPAPTSAAVPDYKYVIGPGDSLNIVVWRNPELSATVPVRPDGKFTSPLIEDMVAIGKNPTDLAREIETKLKKYIQDPVVTVIVQGFSGPTSEQIRVVGQAAKPQALPYRQKLTLLDVMIAVGGITEFAAGNRAVLVRAAEGNKQYGVRLRDLLKGGDVSANVEMLPGDVIIIPESWF</sequence>
<evidence type="ECO:0000256" key="1">
    <source>
        <dbReference type="ARBA" id="ARBA00004571"/>
    </source>
</evidence>
<dbReference type="GO" id="GO:0015288">
    <property type="term" value="F:porin activity"/>
    <property type="evidence" value="ECO:0007669"/>
    <property type="project" value="UniProtKB-KW"/>
</dbReference>
<evidence type="ECO:0000256" key="14">
    <source>
        <dbReference type="ARBA" id="ARBA00023288"/>
    </source>
</evidence>
<evidence type="ECO:0000256" key="10">
    <source>
        <dbReference type="ARBA" id="ARBA00023114"/>
    </source>
</evidence>
<keyword evidence="4" id="KW-1134">Transmembrane beta strand</keyword>
<reference evidence="17 18" key="1">
    <citation type="submission" date="2019-06" db="EMBL/GenBank/DDBJ databases">
        <title>Quisquiliibacterium sp. nov., isolated from a maize field.</title>
        <authorList>
            <person name="Lin S.-Y."/>
            <person name="Tsai C.-F."/>
            <person name="Young C.-C."/>
        </authorList>
    </citation>
    <scope>NUCLEOTIDE SEQUENCE [LARGE SCALE GENOMIC DNA]</scope>
    <source>
        <strain evidence="17 18">CC-CFT501</strain>
    </source>
</reference>
<comment type="subcellular location">
    <subcellularLocation>
        <location evidence="1">Cell outer membrane</location>
        <topology evidence="1">Multi-pass membrane protein</topology>
    </subcellularLocation>
</comment>
<evidence type="ECO:0000256" key="11">
    <source>
        <dbReference type="ARBA" id="ARBA00023136"/>
    </source>
</evidence>
<gene>
    <name evidence="17" type="ORF">FHP08_07620</name>
</gene>
<keyword evidence="6" id="KW-0812">Transmembrane</keyword>
<keyword evidence="13" id="KW-0998">Cell outer membrane</keyword>
<dbReference type="InterPro" id="IPR049712">
    <property type="entry name" value="Poly_export"/>
</dbReference>
<evidence type="ECO:0000256" key="8">
    <source>
        <dbReference type="ARBA" id="ARBA00023047"/>
    </source>
</evidence>
<evidence type="ECO:0000256" key="6">
    <source>
        <dbReference type="ARBA" id="ARBA00022692"/>
    </source>
</evidence>
<evidence type="ECO:0000256" key="9">
    <source>
        <dbReference type="ARBA" id="ARBA00023065"/>
    </source>
</evidence>
<feature type="domain" description="Polysaccharide export protein N-terminal" evidence="15">
    <location>
        <begin position="51"/>
        <end position="124"/>
    </location>
</feature>
<evidence type="ECO:0000256" key="5">
    <source>
        <dbReference type="ARBA" id="ARBA00022597"/>
    </source>
</evidence>
<dbReference type="GO" id="GO:0015159">
    <property type="term" value="F:polysaccharide transmembrane transporter activity"/>
    <property type="evidence" value="ECO:0007669"/>
    <property type="project" value="InterPro"/>
</dbReference>
<evidence type="ECO:0000256" key="4">
    <source>
        <dbReference type="ARBA" id="ARBA00022452"/>
    </source>
</evidence>
<dbReference type="GO" id="GO:0009279">
    <property type="term" value="C:cell outer membrane"/>
    <property type="evidence" value="ECO:0007669"/>
    <property type="project" value="UniProtKB-SubCell"/>
</dbReference>
<keyword evidence="9" id="KW-0406">Ion transport</keyword>
<dbReference type="Pfam" id="PF22461">
    <property type="entry name" value="SLBB_2"/>
    <property type="match status" value="1"/>
</dbReference>
<dbReference type="RefSeq" id="WP_147703856.1">
    <property type="nucleotide sequence ID" value="NZ_VDUY01000003.1"/>
</dbReference>
<keyword evidence="10" id="KW-0626">Porin</keyword>
<keyword evidence="14" id="KW-0449">Lipoprotein</keyword>
<name>A0A5C8NY08_9BURK</name>
<dbReference type="PROSITE" id="PS51257">
    <property type="entry name" value="PROKAR_LIPOPROTEIN"/>
    <property type="match status" value="1"/>
</dbReference>
<keyword evidence="3" id="KW-0813">Transport</keyword>
<dbReference type="GO" id="GO:0046930">
    <property type="term" value="C:pore complex"/>
    <property type="evidence" value="ECO:0007669"/>
    <property type="project" value="UniProtKB-KW"/>
</dbReference>
<evidence type="ECO:0000313" key="17">
    <source>
        <dbReference type="EMBL" id="TXL65942.1"/>
    </source>
</evidence>
<accession>A0A5C8NY08</accession>
<evidence type="ECO:0000256" key="3">
    <source>
        <dbReference type="ARBA" id="ARBA00022448"/>
    </source>
</evidence>
<comment type="similarity">
    <text evidence="2">Belongs to the BexD/CtrA/VexA family.</text>
</comment>
<evidence type="ECO:0000256" key="7">
    <source>
        <dbReference type="ARBA" id="ARBA00022729"/>
    </source>
</evidence>
<dbReference type="OrthoDB" id="9815244at2"/>
<dbReference type="Proteomes" id="UP000321548">
    <property type="component" value="Unassembled WGS sequence"/>
</dbReference>
<keyword evidence="5" id="KW-0762">Sugar transport</keyword>